<name>A0A4Q7LUC7_9MICO</name>
<dbReference type="PRINTS" id="PR00598">
    <property type="entry name" value="HTHMARR"/>
</dbReference>
<dbReference type="InterPro" id="IPR000835">
    <property type="entry name" value="HTH_MarR-typ"/>
</dbReference>
<dbReference type="AlphaFoldDB" id="A0A4Q7LUC7"/>
<dbReference type="PANTHER" id="PTHR33164:SF106">
    <property type="entry name" value="TRANSCRIPTIONAL REGULATORY PROTEIN"/>
    <property type="match status" value="1"/>
</dbReference>
<dbReference type="Pfam" id="PF12802">
    <property type="entry name" value="MarR_2"/>
    <property type="match status" value="1"/>
</dbReference>
<dbReference type="PROSITE" id="PS50995">
    <property type="entry name" value="HTH_MARR_2"/>
    <property type="match status" value="1"/>
</dbReference>
<evidence type="ECO:0000259" key="2">
    <source>
        <dbReference type="PROSITE" id="PS50995"/>
    </source>
</evidence>
<evidence type="ECO:0000256" key="1">
    <source>
        <dbReference type="SAM" id="MobiDB-lite"/>
    </source>
</evidence>
<accession>A0A4Q7LUC7</accession>
<feature type="domain" description="HTH marR-type" evidence="2">
    <location>
        <begin position="18"/>
        <end position="150"/>
    </location>
</feature>
<feature type="region of interest" description="Disordered" evidence="1">
    <location>
        <begin position="1"/>
        <end position="25"/>
    </location>
</feature>
<reference evidence="3 4" key="1">
    <citation type="journal article" date="2015" name="Stand. Genomic Sci.">
        <title>Genomic Encyclopedia of Bacterial and Archaeal Type Strains, Phase III: the genomes of soil and plant-associated and newly described type strains.</title>
        <authorList>
            <person name="Whitman W.B."/>
            <person name="Woyke T."/>
            <person name="Klenk H.P."/>
            <person name="Zhou Y."/>
            <person name="Lilburn T.G."/>
            <person name="Beck B.J."/>
            <person name="De Vos P."/>
            <person name="Vandamme P."/>
            <person name="Eisen J.A."/>
            <person name="Garrity G."/>
            <person name="Hugenholtz P."/>
            <person name="Kyrpides N.C."/>
        </authorList>
    </citation>
    <scope>NUCLEOTIDE SEQUENCE [LARGE SCALE GENOMIC DNA]</scope>
    <source>
        <strain evidence="3 4">CV2</strain>
    </source>
</reference>
<dbReference type="InterPro" id="IPR039422">
    <property type="entry name" value="MarR/SlyA-like"/>
</dbReference>
<protein>
    <submittedName>
        <fullName evidence="3">DNA-binding MarR family transcriptional regulator</fullName>
    </submittedName>
</protein>
<dbReference type="EMBL" id="SGWW01000002">
    <property type="protein sequence ID" value="RZS57578.1"/>
    <property type="molecule type" value="Genomic_DNA"/>
</dbReference>
<dbReference type="GO" id="GO:0003677">
    <property type="term" value="F:DNA binding"/>
    <property type="evidence" value="ECO:0007669"/>
    <property type="project" value="UniProtKB-KW"/>
</dbReference>
<organism evidence="3 4">
    <name type="scientific">Microcella putealis</name>
    <dbReference type="NCBI Taxonomy" id="337005"/>
    <lineage>
        <taxon>Bacteria</taxon>
        <taxon>Bacillati</taxon>
        <taxon>Actinomycetota</taxon>
        <taxon>Actinomycetes</taxon>
        <taxon>Micrococcales</taxon>
        <taxon>Microbacteriaceae</taxon>
        <taxon>Microcella</taxon>
    </lineage>
</organism>
<dbReference type="GO" id="GO:0006950">
    <property type="term" value="P:response to stress"/>
    <property type="evidence" value="ECO:0007669"/>
    <property type="project" value="TreeGrafter"/>
</dbReference>
<dbReference type="InterPro" id="IPR036388">
    <property type="entry name" value="WH-like_DNA-bd_sf"/>
</dbReference>
<keyword evidence="3" id="KW-0238">DNA-binding</keyword>
<dbReference type="GO" id="GO:0003700">
    <property type="term" value="F:DNA-binding transcription factor activity"/>
    <property type="evidence" value="ECO:0007669"/>
    <property type="project" value="InterPro"/>
</dbReference>
<sequence length="160" mass="17083">MQMRSSDAQGGPPEAPTARPATRSLREVIDVTDDFSRAMAGSLSVNATDLDAMQHLIMAGPLSPSALAKRLGLSTAATTTAIDRLEALGHVHRTANPTDRRGVIVEASPASRARAMGMLMPMIGAIDTVLDEFSPAEQQAISSYLQRVVEVYRSHAERIS</sequence>
<dbReference type="Gene3D" id="1.10.10.10">
    <property type="entry name" value="Winged helix-like DNA-binding domain superfamily/Winged helix DNA-binding domain"/>
    <property type="match status" value="1"/>
</dbReference>
<dbReference type="RefSeq" id="WP_241969129.1">
    <property type="nucleotide sequence ID" value="NZ_SGWW01000002.1"/>
</dbReference>
<proteinExistence type="predicted"/>
<dbReference type="SUPFAM" id="SSF46785">
    <property type="entry name" value="Winged helix' DNA-binding domain"/>
    <property type="match status" value="1"/>
</dbReference>
<comment type="caution">
    <text evidence="3">The sequence shown here is derived from an EMBL/GenBank/DDBJ whole genome shotgun (WGS) entry which is preliminary data.</text>
</comment>
<dbReference type="Proteomes" id="UP000293519">
    <property type="component" value="Unassembled WGS sequence"/>
</dbReference>
<dbReference type="InterPro" id="IPR036390">
    <property type="entry name" value="WH_DNA-bd_sf"/>
</dbReference>
<dbReference type="SMART" id="SM00347">
    <property type="entry name" value="HTH_MARR"/>
    <property type="match status" value="1"/>
</dbReference>
<gene>
    <name evidence="3" type="ORF">EV141_1292</name>
</gene>
<dbReference type="PANTHER" id="PTHR33164">
    <property type="entry name" value="TRANSCRIPTIONAL REGULATOR, MARR FAMILY"/>
    <property type="match status" value="1"/>
</dbReference>
<evidence type="ECO:0000313" key="4">
    <source>
        <dbReference type="Proteomes" id="UP000293519"/>
    </source>
</evidence>
<evidence type="ECO:0000313" key="3">
    <source>
        <dbReference type="EMBL" id="RZS57578.1"/>
    </source>
</evidence>
<keyword evidence="4" id="KW-1185">Reference proteome</keyword>